<reference evidence="1" key="1">
    <citation type="submission" date="2013-11" db="EMBL/GenBank/DDBJ databases">
        <title>Comparative genomics of Ignicoccus.</title>
        <authorList>
            <person name="Podar M."/>
        </authorList>
    </citation>
    <scope>NUCLEOTIDE SEQUENCE</scope>
    <source>
        <strain evidence="1">DSM 13166</strain>
    </source>
</reference>
<evidence type="ECO:0000313" key="2">
    <source>
        <dbReference type="Proteomes" id="UP001063698"/>
    </source>
</evidence>
<accession>A0A977KAK8</accession>
<gene>
    <name evidence="1" type="ORF">IPA_01335</name>
</gene>
<keyword evidence="2" id="KW-1185">Reference proteome</keyword>
<protein>
    <submittedName>
        <fullName evidence="1">Uncharacterized protein</fullName>
    </submittedName>
</protein>
<evidence type="ECO:0000313" key="1">
    <source>
        <dbReference type="EMBL" id="UXD22071.1"/>
    </source>
</evidence>
<dbReference type="EMBL" id="CP006868">
    <property type="protein sequence ID" value="UXD22071.1"/>
    <property type="molecule type" value="Genomic_DNA"/>
</dbReference>
<dbReference type="AlphaFoldDB" id="A0A977KAK8"/>
<name>A0A977KAK8_9CREN</name>
<dbReference type="Proteomes" id="UP001063698">
    <property type="component" value="Chromosome"/>
</dbReference>
<dbReference type="KEGG" id="ipc:IPA_01335"/>
<sequence length="146" mass="16761">MTSWTSKSVLGLYEGDDFYIIITNPNETEAKIRVSLQEDPSVKKEYKLRSRGFMIIELHKEKEFEGKRGIVIVESDVGLIIDWGARLCKKCKRSALELRLISEGQKDGYKIMYEWICKKCGYKEFEGTLTAVRKDGGLELAFQPAQ</sequence>
<proteinExistence type="predicted"/>
<organism evidence="1 2">
    <name type="scientific">Ignicoccus pacificus DSM 13166</name>
    <dbReference type="NCBI Taxonomy" id="940294"/>
    <lineage>
        <taxon>Archaea</taxon>
        <taxon>Thermoproteota</taxon>
        <taxon>Thermoprotei</taxon>
        <taxon>Desulfurococcales</taxon>
        <taxon>Desulfurococcaceae</taxon>
        <taxon>Ignicoccus</taxon>
    </lineage>
</organism>